<protein>
    <submittedName>
        <fullName evidence="2">Uncharacterized protein</fullName>
    </submittedName>
</protein>
<gene>
    <name evidence="2" type="ORF">BQ4739_LOCUS16963</name>
</gene>
<proteinExistence type="predicted"/>
<feature type="compositionally biased region" description="Acidic residues" evidence="1">
    <location>
        <begin position="67"/>
        <end position="93"/>
    </location>
</feature>
<dbReference type="AlphaFoldDB" id="A0A383WH62"/>
<feature type="region of interest" description="Disordered" evidence="1">
    <location>
        <begin position="1"/>
        <end position="112"/>
    </location>
</feature>
<evidence type="ECO:0000313" key="3">
    <source>
        <dbReference type="Proteomes" id="UP000256970"/>
    </source>
</evidence>
<dbReference type="EMBL" id="FNXT01001261">
    <property type="protein sequence ID" value="SZX76582.1"/>
    <property type="molecule type" value="Genomic_DNA"/>
</dbReference>
<accession>A0A383WH62</accession>
<evidence type="ECO:0000313" key="2">
    <source>
        <dbReference type="EMBL" id="SZX76582.1"/>
    </source>
</evidence>
<name>A0A383WH62_TETOB</name>
<evidence type="ECO:0000256" key="1">
    <source>
        <dbReference type="SAM" id="MobiDB-lite"/>
    </source>
</evidence>
<keyword evidence="3" id="KW-1185">Reference proteome</keyword>
<reference evidence="2 3" key="1">
    <citation type="submission" date="2016-10" db="EMBL/GenBank/DDBJ databases">
        <authorList>
            <person name="Cai Z."/>
        </authorList>
    </citation>
    <scope>NUCLEOTIDE SEQUENCE [LARGE SCALE GENOMIC DNA]</scope>
</reference>
<organism evidence="2 3">
    <name type="scientific">Tetradesmus obliquus</name>
    <name type="common">Green alga</name>
    <name type="synonym">Acutodesmus obliquus</name>
    <dbReference type="NCBI Taxonomy" id="3088"/>
    <lineage>
        <taxon>Eukaryota</taxon>
        <taxon>Viridiplantae</taxon>
        <taxon>Chlorophyta</taxon>
        <taxon>core chlorophytes</taxon>
        <taxon>Chlorophyceae</taxon>
        <taxon>CS clade</taxon>
        <taxon>Sphaeropleales</taxon>
        <taxon>Scenedesmaceae</taxon>
        <taxon>Tetradesmus</taxon>
    </lineage>
</organism>
<dbReference type="Proteomes" id="UP000256970">
    <property type="component" value="Unassembled WGS sequence"/>
</dbReference>
<sequence length="149" mass="16150">MADALFGRSKRERKPSSRFSDYDQGIEAEAPTRSKAQPSLAKGSGGSQPVGGRSSTTRRTVVAVSDDSSDSDCDSSESESEVSSEECEEDDTDVQPNKRRAASASAARSVFGALDADERLALDQNRRNKKNEGTMKQYATVHGVWEPSW</sequence>